<dbReference type="RefSeq" id="WP_257746127.1">
    <property type="nucleotide sequence ID" value="NZ_CP102487.1"/>
</dbReference>
<evidence type="ECO:0000313" key="3">
    <source>
        <dbReference type="EMBL" id="UUX60142.1"/>
    </source>
</evidence>
<feature type="region of interest" description="Disordered" evidence="1">
    <location>
        <begin position="76"/>
        <end position="119"/>
    </location>
</feature>
<dbReference type="PROSITE" id="PS51674">
    <property type="entry name" value="4FE4S_WBL"/>
    <property type="match status" value="1"/>
</dbReference>
<accession>A0AA94Y1L2</accession>
<dbReference type="InterPro" id="IPR034768">
    <property type="entry name" value="4FE4S_WBL"/>
</dbReference>
<dbReference type="Pfam" id="PF02467">
    <property type="entry name" value="Whib"/>
    <property type="match status" value="1"/>
</dbReference>
<dbReference type="AlphaFoldDB" id="A0AA94Y1L2"/>
<organism evidence="3 4">
    <name type="scientific">Glutamicibacter halophytocola</name>
    <dbReference type="NCBI Taxonomy" id="1933880"/>
    <lineage>
        <taxon>Bacteria</taxon>
        <taxon>Bacillati</taxon>
        <taxon>Actinomycetota</taxon>
        <taxon>Actinomycetes</taxon>
        <taxon>Micrococcales</taxon>
        <taxon>Micrococcaceae</taxon>
        <taxon>Glutamicibacter</taxon>
    </lineage>
</organism>
<feature type="domain" description="4Fe-4S Wbl-type" evidence="2">
    <location>
        <begin position="28"/>
        <end position="97"/>
    </location>
</feature>
<evidence type="ECO:0000259" key="2">
    <source>
        <dbReference type="PROSITE" id="PS51674"/>
    </source>
</evidence>
<evidence type="ECO:0000256" key="1">
    <source>
        <dbReference type="SAM" id="MobiDB-lite"/>
    </source>
</evidence>
<sequence>MVTRRLPSMIQQAPDKSNDPNAWMDQAACADLAKTWDYRKDGDPFYPVSSAPFAAKPGKQICAGCPVISICFEHGQSDSNSRQYGTFGGLSQEERRTRRKLKQRVEANQKRRERKQASK</sequence>
<dbReference type="EMBL" id="CP102487">
    <property type="protein sequence ID" value="UUX60142.1"/>
    <property type="molecule type" value="Genomic_DNA"/>
</dbReference>
<name>A0AA94Y1L2_9MICC</name>
<gene>
    <name evidence="3" type="ORF">NUH22_05900</name>
</gene>
<evidence type="ECO:0000313" key="4">
    <source>
        <dbReference type="Proteomes" id="UP001060018"/>
    </source>
</evidence>
<protein>
    <submittedName>
        <fullName evidence="3">WhiB family transcriptional regulator</fullName>
    </submittedName>
</protein>
<proteinExistence type="predicted"/>
<dbReference type="Proteomes" id="UP001060018">
    <property type="component" value="Chromosome"/>
</dbReference>
<reference evidence="3" key="1">
    <citation type="journal article" date="2022" name="Pest Manag. Sci.">
        <title>Glutamicibacter halophytocola-mediated host fitness of potato tuber moth on Solanaceae crops.</title>
        <authorList>
            <person name="Wang W."/>
            <person name="Xiao G."/>
            <person name="Du G."/>
            <person name="Chang L."/>
            <person name="Yang Y."/>
            <person name="Ye J."/>
            <person name="Chen B."/>
        </authorList>
    </citation>
    <scope>NUCLEOTIDE SEQUENCE</scope>
    <source>
        <strain evidence="3">S2</strain>
    </source>
</reference>
<feature type="region of interest" description="Disordered" evidence="1">
    <location>
        <begin position="1"/>
        <end position="22"/>
    </location>
</feature>